<accession>A0A5B2VDT4</accession>
<feature type="domain" description="NlpC/P60" evidence="5">
    <location>
        <begin position="1"/>
        <end position="136"/>
    </location>
</feature>
<dbReference type="GO" id="GO:0006508">
    <property type="term" value="P:proteolysis"/>
    <property type="evidence" value="ECO:0007669"/>
    <property type="project" value="UniProtKB-KW"/>
</dbReference>
<evidence type="ECO:0000256" key="1">
    <source>
        <dbReference type="ARBA" id="ARBA00007074"/>
    </source>
</evidence>
<organism evidence="6 7">
    <name type="scientific">Salinarimonas soli</name>
    <dbReference type="NCBI Taxonomy" id="1638099"/>
    <lineage>
        <taxon>Bacteria</taxon>
        <taxon>Pseudomonadati</taxon>
        <taxon>Pseudomonadota</taxon>
        <taxon>Alphaproteobacteria</taxon>
        <taxon>Hyphomicrobiales</taxon>
        <taxon>Salinarimonadaceae</taxon>
        <taxon>Salinarimonas</taxon>
    </lineage>
</organism>
<dbReference type="RefSeq" id="WP_149816934.1">
    <property type="nucleotide sequence ID" value="NZ_VUOA01000019.1"/>
</dbReference>
<name>A0A5B2VDT4_9HYPH</name>
<evidence type="ECO:0000313" key="6">
    <source>
        <dbReference type="EMBL" id="KAA2237251.1"/>
    </source>
</evidence>
<dbReference type="Gene3D" id="3.90.1720.10">
    <property type="entry name" value="endopeptidase domain like (from Nostoc punctiforme)"/>
    <property type="match status" value="1"/>
</dbReference>
<dbReference type="GO" id="GO:0008234">
    <property type="term" value="F:cysteine-type peptidase activity"/>
    <property type="evidence" value="ECO:0007669"/>
    <property type="project" value="UniProtKB-KW"/>
</dbReference>
<comment type="similarity">
    <text evidence="1">Belongs to the peptidase C40 family.</text>
</comment>
<keyword evidence="7" id="KW-1185">Reference proteome</keyword>
<dbReference type="InterPro" id="IPR038765">
    <property type="entry name" value="Papain-like_cys_pep_sf"/>
</dbReference>
<dbReference type="Proteomes" id="UP000323142">
    <property type="component" value="Unassembled WGS sequence"/>
</dbReference>
<evidence type="ECO:0000256" key="4">
    <source>
        <dbReference type="ARBA" id="ARBA00022807"/>
    </source>
</evidence>
<keyword evidence="2" id="KW-0645">Protease</keyword>
<evidence type="ECO:0000259" key="5">
    <source>
        <dbReference type="PROSITE" id="PS51935"/>
    </source>
</evidence>
<gene>
    <name evidence="6" type="ORF">F0L46_09575</name>
</gene>
<keyword evidence="4" id="KW-0788">Thiol protease</keyword>
<dbReference type="OrthoDB" id="6058745at2"/>
<keyword evidence="3" id="KW-0378">Hydrolase</keyword>
<dbReference type="SUPFAM" id="SSF54001">
    <property type="entry name" value="Cysteine proteinases"/>
    <property type="match status" value="1"/>
</dbReference>
<reference evidence="6 7" key="2">
    <citation type="submission" date="2019-09" db="EMBL/GenBank/DDBJ databases">
        <authorList>
            <person name="Jin C."/>
        </authorList>
    </citation>
    <scope>NUCLEOTIDE SEQUENCE [LARGE SCALE GENOMIC DNA]</scope>
    <source>
        <strain evidence="6 7">BN140002</strain>
    </source>
</reference>
<proteinExistence type="inferred from homology"/>
<protein>
    <submittedName>
        <fullName evidence="6">Peptidase P60</fullName>
    </submittedName>
</protein>
<evidence type="ECO:0000313" key="7">
    <source>
        <dbReference type="Proteomes" id="UP000323142"/>
    </source>
</evidence>
<dbReference type="AlphaFoldDB" id="A0A5B2VDT4"/>
<reference evidence="6 7" key="1">
    <citation type="submission" date="2019-09" db="EMBL/GenBank/DDBJ databases">
        <title>Salinarimonas rosea gen. nov., sp. nov., a new member of the a-2 subgroup of the Proteobacteria.</title>
        <authorList>
            <person name="Liu J."/>
        </authorList>
    </citation>
    <scope>NUCLEOTIDE SEQUENCE [LARGE SCALE GENOMIC DNA]</scope>
    <source>
        <strain evidence="6 7">BN140002</strain>
    </source>
</reference>
<evidence type="ECO:0000256" key="2">
    <source>
        <dbReference type="ARBA" id="ARBA00022670"/>
    </source>
</evidence>
<dbReference type="EMBL" id="VUOA01000019">
    <property type="protein sequence ID" value="KAA2237251.1"/>
    <property type="molecule type" value="Genomic_DNA"/>
</dbReference>
<sequence length="136" mass="14251">MTPSAPIVAAARGWIGTPFRHQASLKGVGCDCLGLVRGVWREVVGAEPEAPPAYPPDWAATGRDLLREAIARHCVPAEGIGPGAVLLLAWRDGAPAGHCAIATGPDAIVHAHAGAVVAEVSLRVWRRRVVGVFRFP</sequence>
<dbReference type="InterPro" id="IPR000064">
    <property type="entry name" value="NLP_P60_dom"/>
</dbReference>
<dbReference type="InterPro" id="IPR011929">
    <property type="entry name" value="Phage_pept_NlpC/P60"/>
</dbReference>
<dbReference type="NCBIfam" id="TIGR02219">
    <property type="entry name" value="phage_NlpC_fam"/>
    <property type="match status" value="1"/>
</dbReference>
<dbReference type="PROSITE" id="PS51935">
    <property type="entry name" value="NLPC_P60"/>
    <property type="match status" value="1"/>
</dbReference>
<evidence type="ECO:0000256" key="3">
    <source>
        <dbReference type="ARBA" id="ARBA00022801"/>
    </source>
</evidence>
<dbReference type="Pfam" id="PF00877">
    <property type="entry name" value="NLPC_P60"/>
    <property type="match status" value="1"/>
</dbReference>
<comment type="caution">
    <text evidence="6">The sequence shown here is derived from an EMBL/GenBank/DDBJ whole genome shotgun (WGS) entry which is preliminary data.</text>
</comment>